<evidence type="ECO:0000256" key="5">
    <source>
        <dbReference type="ARBA" id="ARBA00022741"/>
    </source>
</evidence>
<dbReference type="Ensembl" id="ENSDCDT00010072826.1">
    <property type="protein sequence ID" value="ENSDCDP00010062043.1"/>
    <property type="gene ID" value="ENSDCDG00010034142.1"/>
</dbReference>
<comment type="similarity">
    <text evidence="2">Belongs to the protein kinase superfamily. CAMK Ser/Thr protein kinase family.</text>
</comment>
<dbReference type="InterPro" id="IPR013098">
    <property type="entry name" value="Ig_I-set"/>
</dbReference>
<dbReference type="InterPro" id="IPR007110">
    <property type="entry name" value="Ig-like_dom"/>
</dbReference>
<evidence type="ECO:0000256" key="6">
    <source>
        <dbReference type="ARBA" id="ARBA00022840"/>
    </source>
</evidence>
<dbReference type="AlphaFoldDB" id="A0AAY4EX96"/>
<dbReference type="Gene3D" id="2.60.40.10">
    <property type="entry name" value="Immunoglobulins"/>
    <property type="match status" value="2"/>
</dbReference>
<dbReference type="FunFam" id="2.60.40.10:FF:000425">
    <property type="entry name" value="Myosin light chain kinase"/>
    <property type="match status" value="1"/>
</dbReference>
<evidence type="ECO:0000259" key="8">
    <source>
        <dbReference type="PROSITE" id="PS50835"/>
    </source>
</evidence>
<dbReference type="FunFam" id="2.60.40.10:FF:000145">
    <property type="entry name" value="Myosin light chain kinase, smooth muscle"/>
    <property type="match status" value="1"/>
</dbReference>
<proteinExistence type="inferred from homology"/>
<dbReference type="SMART" id="SM00409">
    <property type="entry name" value="IG"/>
    <property type="match status" value="2"/>
</dbReference>
<dbReference type="GO" id="GO:0004672">
    <property type="term" value="F:protein kinase activity"/>
    <property type="evidence" value="ECO:0007669"/>
    <property type="project" value="TreeGrafter"/>
</dbReference>
<dbReference type="PANTHER" id="PTHR47633:SF8">
    <property type="entry name" value="SPEG NEIGHBOR PROTEIN"/>
    <property type="match status" value="1"/>
</dbReference>
<keyword evidence="6" id="KW-0067">ATP-binding</keyword>
<dbReference type="Pfam" id="PF07679">
    <property type="entry name" value="I-set"/>
    <property type="match status" value="2"/>
</dbReference>
<sequence length="312" mass="35274">MIHNHLKTGRFLFNIYNISLKLSSMRVTTKEEEEEELYSSTLQLPEKSKTFELKPEPKVFSSKLERNKEKPVFLSQLSPVAVTAGETARLTVTIYAFPKPEVVWFHNGQIIHSSSVYRFVEEHDEYTLIISNVTKANEGEYSCIASNKFGQSVCTSVLKVSVSDLTQAERWVEQMFKVSGHPPRFTKQIESVQCAEGGEAKFQYIVTGAPPPQIQWFKGSSQIQTSEHFIMVNNPDGTGFIAMMGLRQQDSGLYTCRAFNSMGELTDLEVTREQPSRLMSAISESVTPFTIVKAEPLFQKEEENILASHEPK</sequence>
<keyword evidence="10" id="KW-1185">Reference proteome</keyword>
<dbReference type="InterPro" id="IPR036179">
    <property type="entry name" value="Ig-like_dom_sf"/>
</dbReference>
<dbReference type="InterPro" id="IPR003598">
    <property type="entry name" value="Ig_sub2"/>
</dbReference>
<dbReference type="PROSITE" id="PS50835">
    <property type="entry name" value="IG_LIKE"/>
    <property type="match status" value="2"/>
</dbReference>
<keyword evidence="3" id="KW-0963">Cytoplasm</keyword>
<feature type="domain" description="Ig-like" evidence="8">
    <location>
        <begin position="183"/>
        <end position="271"/>
    </location>
</feature>
<reference evidence="9 10" key="1">
    <citation type="submission" date="2020-06" db="EMBL/GenBank/DDBJ databases">
        <authorList>
            <consortium name="Wellcome Sanger Institute Data Sharing"/>
        </authorList>
    </citation>
    <scope>NUCLEOTIDE SEQUENCE [LARGE SCALE GENOMIC DNA]</scope>
</reference>
<evidence type="ECO:0000313" key="10">
    <source>
        <dbReference type="Proteomes" id="UP000694580"/>
    </source>
</evidence>
<evidence type="ECO:0000256" key="1">
    <source>
        <dbReference type="ARBA" id="ARBA00004496"/>
    </source>
</evidence>
<protein>
    <recommendedName>
        <fullName evidence="8">Ig-like domain-containing protein</fullName>
    </recommendedName>
</protein>
<feature type="domain" description="Ig-like" evidence="8">
    <location>
        <begin position="71"/>
        <end position="161"/>
    </location>
</feature>
<keyword evidence="5" id="KW-0547">Nucleotide-binding</keyword>
<dbReference type="GeneTree" id="ENSGT00940000169215"/>
<dbReference type="GO" id="GO:0005524">
    <property type="term" value="F:ATP binding"/>
    <property type="evidence" value="ECO:0007669"/>
    <property type="project" value="UniProtKB-KW"/>
</dbReference>
<name>A0AAY4EX96_9TELE</name>
<dbReference type="SUPFAM" id="SSF48726">
    <property type="entry name" value="Immunoglobulin"/>
    <property type="match status" value="2"/>
</dbReference>
<keyword evidence="4" id="KW-0677">Repeat</keyword>
<comment type="subcellular location">
    <subcellularLocation>
        <location evidence="1">Cytoplasm</location>
    </subcellularLocation>
</comment>
<organism evidence="9 10">
    <name type="scientific">Denticeps clupeoides</name>
    <name type="common">denticle herring</name>
    <dbReference type="NCBI Taxonomy" id="299321"/>
    <lineage>
        <taxon>Eukaryota</taxon>
        <taxon>Metazoa</taxon>
        <taxon>Chordata</taxon>
        <taxon>Craniata</taxon>
        <taxon>Vertebrata</taxon>
        <taxon>Euteleostomi</taxon>
        <taxon>Actinopterygii</taxon>
        <taxon>Neopterygii</taxon>
        <taxon>Teleostei</taxon>
        <taxon>Clupei</taxon>
        <taxon>Clupeiformes</taxon>
        <taxon>Denticipitoidei</taxon>
        <taxon>Denticipitidae</taxon>
        <taxon>Denticeps</taxon>
    </lineage>
</organism>
<evidence type="ECO:0000256" key="7">
    <source>
        <dbReference type="ARBA" id="ARBA00023319"/>
    </source>
</evidence>
<dbReference type="PANTHER" id="PTHR47633">
    <property type="entry name" value="IMMUNOGLOBULIN"/>
    <property type="match status" value="1"/>
</dbReference>
<dbReference type="GO" id="GO:0005737">
    <property type="term" value="C:cytoplasm"/>
    <property type="evidence" value="ECO:0007669"/>
    <property type="project" value="UniProtKB-SubCell"/>
</dbReference>
<dbReference type="Proteomes" id="UP000694580">
    <property type="component" value="Chromosome 9"/>
</dbReference>
<dbReference type="SMART" id="SM00408">
    <property type="entry name" value="IGc2"/>
    <property type="match status" value="2"/>
</dbReference>
<dbReference type="InterPro" id="IPR013783">
    <property type="entry name" value="Ig-like_fold"/>
</dbReference>
<keyword evidence="7" id="KW-0393">Immunoglobulin domain</keyword>
<accession>A0AAY4EX96</accession>
<dbReference type="InterPro" id="IPR003599">
    <property type="entry name" value="Ig_sub"/>
</dbReference>
<reference evidence="9" key="3">
    <citation type="submission" date="2025-09" db="UniProtKB">
        <authorList>
            <consortium name="Ensembl"/>
        </authorList>
    </citation>
    <scope>IDENTIFICATION</scope>
</reference>
<evidence type="ECO:0000256" key="3">
    <source>
        <dbReference type="ARBA" id="ARBA00022490"/>
    </source>
</evidence>
<evidence type="ECO:0000256" key="2">
    <source>
        <dbReference type="ARBA" id="ARBA00006692"/>
    </source>
</evidence>
<evidence type="ECO:0000256" key="4">
    <source>
        <dbReference type="ARBA" id="ARBA00022737"/>
    </source>
</evidence>
<evidence type="ECO:0000313" key="9">
    <source>
        <dbReference type="Ensembl" id="ENSDCDP00010062043.1"/>
    </source>
</evidence>
<reference evidence="9" key="2">
    <citation type="submission" date="2025-08" db="UniProtKB">
        <authorList>
            <consortium name="Ensembl"/>
        </authorList>
    </citation>
    <scope>IDENTIFICATION</scope>
</reference>